<keyword evidence="5" id="KW-0472">Membrane</keyword>
<dbReference type="Gramene" id="PNW89072">
    <property type="protein sequence ID" value="PNW89072"/>
    <property type="gene ID" value="CHLRE_01g062537v5"/>
</dbReference>
<dbReference type="RefSeq" id="XP_001700239.2">
    <property type="nucleotide sequence ID" value="XM_001700187.2"/>
</dbReference>
<dbReference type="AlphaFoldDB" id="A0A2K3E8G6"/>
<dbReference type="InterPro" id="IPR037519">
    <property type="entry name" value="LITAF_fam"/>
</dbReference>
<dbReference type="PANTHER" id="PTHR23292">
    <property type="entry name" value="LIPOPOLYSACCHARIDE-INDUCED TUMOR NECROSIS FACTOR-ALPHA FACTOR"/>
    <property type="match status" value="1"/>
</dbReference>
<dbReference type="Proteomes" id="UP000006906">
    <property type="component" value="Chromosome 1"/>
</dbReference>
<organism evidence="8 9">
    <name type="scientific">Chlamydomonas reinhardtii</name>
    <name type="common">Chlamydomonas smithii</name>
    <dbReference type="NCBI Taxonomy" id="3055"/>
    <lineage>
        <taxon>Eukaryota</taxon>
        <taxon>Viridiplantae</taxon>
        <taxon>Chlorophyta</taxon>
        <taxon>core chlorophytes</taxon>
        <taxon>Chlorophyceae</taxon>
        <taxon>CS clade</taxon>
        <taxon>Chlamydomonadales</taxon>
        <taxon>Chlamydomonadaceae</taxon>
        <taxon>Chlamydomonas</taxon>
    </lineage>
</organism>
<evidence type="ECO:0000313" key="9">
    <source>
        <dbReference type="Proteomes" id="UP000006906"/>
    </source>
</evidence>
<feature type="domain" description="LITAF" evidence="7">
    <location>
        <begin position="80"/>
        <end position="165"/>
    </location>
</feature>
<keyword evidence="3" id="KW-0479">Metal-binding</keyword>
<dbReference type="STRING" id="3055.A0A2K3E8G6"/>
<dbReference type="OrthoDB" id="5599753at2759"/>
<feature type="region of interest" description="Disordered" evidence="6">
    <location>
        <begin position="1"/>
        <end position="27"/>
    </location>
</feature>
<evidence type="ECO:0000259" key="7">
    <source>
        <dbReference type="PROSITE" id="PS51837"/>
    </source>
</evidence>
<dbReference type="EMBL" id="CM008962">
    <property type="protein sequence ID" value="PNW89072.1"/>
    <property type="molecule type" value="Genomic_DNA"/>
</dbReference>
<comment type="subcellular location">
    <subcellularLocation>
        <location evidence="1">Membrane</location>
        <topology evidence="1">Peripheral membrane protein</topology>
    </subcellularLocation>
</comment>
<dbReference type="PANTHER" id="PTHR23292:SF6">
    <property type="entry name" value="FI16602P1-RELATED"/>
    <property type="match status" value="1"/>
</dbReference>
<keyword evidence="9" id="KW-1185">Reference proteome</keyword>
<dbReference type="Pfam" id="PF10601">
    <property type="entry name" value="zf-LITAF-like"/>
    <property type="match status" value="1"/>
</dbReference>
<dbReference type="PaxDb" id="3055-EDO98354"/>
<name>A0A2K3E8G6_CHLRE</name>
<evidence type="ECO:0000256" key="1">
    <source>
        <dbReference type="ARBA" id="ARBA00004170"/>
    </source>
</evidence>
<gene>
    <name evidence="8" type="ORF">CHLRE_01g062537v5</name>
</gene>
<evidence type="ECO:0000256" key="4">
    <source>
        <dbReference type="ARBA" id="ARBA00022833"/>
    </source>
</evidence>
<evidence type="ECO:0000256" key="5">
    <source>
        <dbReference type="ARBA" id="ARBA00023136"/>
    </source>
</evidence>
<dbReference type="GO" id="GO:0016020">
    <property type="term" value="C:membrane"/>
    <property type="evidence" value="ECO:0007669"/>
    <property type="project" value="UniProtKB-SubCell"/>
</dbReference>
<dbReference type="ExpressionAtlas" id="A0A2K3E8G6">
    <property type="expression patterns" value="baseline and differential"/>
</dbReference>
<dbReference type="GeneID" id="5725746"/>
<keyword evidence="4" id="KW-0862">Zinc</keyword>
<dbReference type="PROSITE" id="PS51837">
    <property type="entry name" value="LITAF"/>
    <property type="match status" value="1"/>
</dbReference>
<evidence type="ECO:0000313" key="8">
    <source>
        <dbReference type="EMBL" id="PNW89072.1"/>
    </source>
</evidence>
<dbReference type="KEGG" id="cre:CHLRE_01g062537v5"/>
<proteinExistence type="inferred from homology"/>
<evidence type="ECO:0000256" key="2">
    <source>
        <dbReference type="ARBA" id="ARBA00005975"/>
    </source>
</evidence>
<comment type="similarity">
    <text evidence="2">Belongs to the CDIP1/LITAF family.</text>
</comment>
<protein>
    <recommendedName>
        <fullName evidence="7">LITAF domain-containing protein</fullName>
    </recommendedName>
</protein>
<evidence type="ECO:0000256" key="3">
    <source>
        <dbReference type="ARBA" id="ARBA00022723"/>
    </source>
</evidence>
<dbReference type="InParanoid" id="A0A2K3E8G6"/>
<reference evidence="8 9" key="1">
    <citation type="journal article" date="2007" name="Science">
        <title>The Chlamydomonas genome reveals the evolution of key animal and plant functions.</title>
        <authorList>
            <person name="Merchant S.S."/>
            <person name="Prochnik S.E."/>
            <person name="Vallon O."/>
            <person name="Harris E.H."/>
            <person name="Karpowicz S.J."/>
            <person name="Witman G.B."/>
            <person name="Terry A."/>
            <person name="Salamov A."/>
            <person name="Fritz-Laylin L.K."/>
            <person name="Marechal-Drouard L."/>
            <person name="Marshall W.F."/>
            <person name="Qu L.H."/>
            <person name="Nelson D.R."/>
            <person name="Sanderfoot A.A."/>
            <person name="Spalding M.H."/>
            <person name="Kapitonov V.V."/>
            <person name="Ren Q."/>
            <person name="Ferris P."/>
            <person name="Lindquist E."/>
            <person name="Shapiro H."/>
            <person name="Lucas S.M."/>
            <person name="Grimwood J."/>
            <person name="Schmutz J."/>
            <person name="Cardol P."/>
            <person name="Cerutti H."/>
            <person name="Chanfreau G."/>
            <person name="Chen C.L."/>
            <person name="Cognat V."/>
            <person name="Croft M.T."/>
            <person name="Dent R."/>
            <person name="Dutcher S."/>
            <person name="Fernandez E."/>
            <person name="Fukuzawa H."/>
            <person name="Gonzalez-Ballester D."/>
            <person name="Gonzalez-Halphen D."/>
            <person name="Hallmann A."/>
            <person name="Hanikenne M."/>
            <person name="Hippler M."/>
            <person name="Inwood W."/>
            <person name="Jabbari K."/>
            <person name="Kalanon M."/>
            <person name="Kuras R."/>
            <person name="Lefebvre P.A."/>
            <person name="Lemaire S.D."/>
            <person name="Lobanov A.V."/>
            <person name="Lohr M."/>
            <person name="Manuell A."/>
            <person name="Meier I."/>
            <person name="Mets L."/>
            <person name="Mittag M."/>
            <person name="Mittelmeier T."/>
            <person name="Moroney J.V."/>
            <person name="Moseley J."/>
            <person name="Napoli C."/>
            <person name="Nedelcu A.M."/>
            <person name="Niyogi K."/>
            <person name="Novoselov S.V."/>
            <person name="Paulsen I.T."/>
            <person name="Pazour G."/>
            <person name="Purton S."/>
            <person name="Ral J.P."/>
            <person name="Riano-Pachon D.M."/>
            <person name="Riekhof W."/>
            <person name="Rymarquis L."/>
            <person name="Schroda M."/>
            <person name="Stern D."/>
            <person name="Umen J."/>
            <person name="Willows R."/>
            <person name="Wilson N."/>
            <person name="Zimmer S.L."/>
            <person name="Allmer J."/>
            <person name="Balk J."/>
            <person name="Bisova K."/>
            <person name="Chen C.J."/>
            <person name="Elias M."/>
            <person name="Gendler K."/>
            <person name="Hauser C."/>
            <person name="Lamb M.R."/>
            <person name="Ledford H."/>
            <person name="Long J.C."/>
            <person name="Minagawa J."/>
            <person name="Page M.D."/>
            <person name="Pan J."/>
            <person name="Pootakham W."/>
            <person name="Roje S."/>
            <person name="Rose A."/>
            <person name="Stahlberg E."/>
            <person name="Terauchi A.M."/>
            <person name="Yang P."/>
            <person name="Ball S."/>
            <person name="Bowler C."/>
            <person name="Dieckmann C.L."/>
            <person name="Gladyshev V.N."/>
            <person name="Green P."/>
            <person name="Jorgensen R."/>
            <person name="Mayfield S."/>
            <person name="Mueller-Roeber B."/>
            <person name="Rajamani S."/>
            <person name="Sayre R.T."/>
            <person name="Brokstein P."/>
            <person name="Dubchak I."/>
            <person name="Goodstein D."/>
            <person name="Hornick L."/>
            <person name="Huang Y.W."/>
            <person name="Jhaveri J."/>
            <person name="Luo Y."/>
            <person name="Martinez D."/>
            <person name="Ngau W.C."/>
            <person name="Otillar B."/>
            <person name="Poliakov A."/>
            <person name="Porter A."/>
            <person name="Szajkowski L."/>
            <person name="Werner G."/>
            <person name="Zhou K."/>
            <person name="Grigoriev I.V."/>
            <person name="Rokhsar D.S."/>
            <person name="Grossman A.R."/>
        </authorList>
    </citation>
    <scope>NUCLEOTIDE SEQUENCE [LARGE SCALE GENOMIC DNA]</scope>
    <source>
        <strain evidence="9">CC-503</strain>
    </source>
</reference>
<dbReference type="SMART" id="SM00714">
    <property type="entry name" value="LITAF"/>
    <property type="match status" value="1"/>
</dbReference>
<dbReference type="InterPro" id="IPR006629">
    <property type="entry name" value="LITAF"/>
</dbReference>
<dbReference type="GO" id="GO:0008270">
    <property type="term" value="F:zinc ion binding"/>
    <property type="evidence" value="ECO:0000318"/>
    <property type="project" value="GO_Central"/>
</dbReference>
<evidence type="ECO:0000256" key="6">
    <source>
        <dbReference type="SAM" id="MobiDB-lite"/>
    </source>
</evidence>
<accession>A0A2K3E8G6</accession>
<sequence>MGGHDDLKQPLMGAQPSAPPLGSGYPAAAAPATGYPVIRPEEQQQQPARATFYPSIPSAGAGPSFSGSYAPQPQMVAPPTEVVIVSCRHDHECGGPPERMMCGNCRHLVTPSVRKRWGLCSCITAVGLCSTGLGLCFWLPFCCPVTLDTVYQCPTCAAELYRRRAPFE</sequence>